<keyword evidence="10" id="KW-0067">ATP-binding</keyword>
<dbReference type="GO" id="GO:0007234">
    <property type="term" value="P:osmosensory signaling via phosphorelay pathway"/>
    <property type="evidence" value="ECO:0007669"/>
    <property type="project" value="TreeGrafter"/>
</dbReference>
<dbReference type="InterPro" id="IPR003661">
    <property type="entry name" value="HisK_dim/P_dom"/>
</dbReference>
<evidence type="ECO:0000256" key="2">
    <source>
        <dbReference type="ARBA" id="ARBA00004141"/>
    </source>
</evidence>
<dbReference type="EC" id="2.7.13.3" evidence="4"/>
<dbReference type="Proteomes" id="UP000627984">
    <property type="component" value="Unassembled WGS sequence"/>
</dbReference>
<dbReference type="InterPro" id="IPR036890">
    <property type="entry name" value="HATPase_C_sf"/>
</dbReference>
<proteinExistence type="predicted"/>
<dbReference type="InterPro" id="IPR036097">
    <property type="entry name" value="HisK_dim/P_sf"/>
</dbReference>
<evidence type="ECO:0000256" key="13">
    <source>
        <dbReference type="ARBA" id="ARBA00023136"/>
    </source>
</evidence>
<dbReference type="PROSITE" id="PS50112">
    <property type="entry name" value="PAS"/>
    <property type="match status" value="1"/>
</dbReference>
<dbReference type="InterPro" id="IPR003594">
    <property type="entry name" value="HATPase_dom"/>
</dbReference>
<dbReference type="GO" id="GO:0030295">
    <property type="term" value="F:protein kinase activator activity"/>
    <property type="evidence" value="ECO:0007669"/>
    <property type="project" value="TreeGrafter"/>
</dbReference>
<dbReference type="SMART" id="SM00388">
    <property type="entry name" value="HisKA"/>
    <property type="match status" value="1"/>
</dbReference>
<dbReference type="AlphaFoldDB" id="A0AA37BNB1"/>
<evidence type="ECO:0000313" key="20">
    <source>
        <dbReference type="Proteomes" id="UP000627984"/>
    </source>
</evidence>
<evidence type="ECO:0000256" key="9">
    <source>
        <dbReference type="ARBA" id="ARBA00022777"/>
    </source>
</evidence>
<dbReference type="InterPro" id="IPR000014">
    <property type="entry name" value="PAS"/>
</dbReference>
<dbReference type="Gene3D" id="3.30.450.20">
    <property type="entry name" value="PAS domain"/>
    <property type="match status" value="1"/>
</dbReference>
<dbReference type="Gene3D" id="3.30.450.350">
    <property type="entry name" value="CHASE domain"/>
    <property type="match status" value="1"/>
</dbReference>
<feature type="region of interest" description="Disordered" evidence="15">
    <location>
        <begin position="729"/>
        <end position="771"/>
    </location>
</feature>
<dbReference type="PANTHER" id="PTHR42878">
    <property type="entry name" value="TWO-COMPONENT HISTIDINE KINASE"/>
    <property type="match status" value="1"/>
</dbReference>
<dbReference type="CDD" id="cd00130">
    <property type="entry name" value="PAS"/>
    <property type="match status" value="1"/>
</dbReference>
<dbReference type="Pfam" id="PF03924">
    <property type="entry name" value="CHASE"/>
    <property type="match status" value="1"/>
</dbReference>
<feature type="compositionally biased region" description="Gly residues" evidence="15">
    <location>
        <begin position="759"/>
        <end position="771"/>
    </location>
</feature>
<dbReference type="SUPFAM" id="SSF55874">
    <property type="entry name" value="ATPase domain of HSP90 chaperone/DNA topoisomerase II/histidine kinase"/>
    <property type="match status" value="1"/>
</dbReference>
<keyword evidence="12" id="KW-0902">Two-component regulatory system</keyword>
<dbReference type="SMART" id="SM00387">
    <property type="entry name" value="HATPase_c"/>
    <property type="match status" value="1"/>
</dbReference>
<evidence type="ECO:0000256" key="15">
    <source>
        <dbReference type="SAM" id="MobiDB-lite"/>
    </source>
</evidence>
<evidence type="ECO:0000313" key="19">
    <source>
        <dbReference type="EMBL" id="GGK97337.1"/>
    </source>
</evidence>
<evidence type="ECO:0000259" key="17">
    <source>
        <dbReference type="PROSITE" id="PS50112"/>
    </source>
</evidence>
<comment type="caution">
    <text evidence="19">The sequence shown here is derived from an EMBL/GenBank/DDBJ whole genome shotgun (WGS) entry which is preliminary data.</text>
</comment>
<dbReference type="InterPro" id="IPR042240">
    <property type="entry name" value="CHASE_sf"/>
</dbReference>
<dbReference type="PROSITE" id="PS50839">
    <property type="entry name" value="CHASE"/>
    <property type="match status" value="1"/>
</dbReference>
<dbReference type="PRINTS" id="PR00344">
    <property type="entry name" value="BCTRLSENSOR"/>
</dbReference>
<keyword evidence="6" id="KW-0808">Transferase</keyword>
<dbReference type="GO" id="GO:0000156">
    <property type="term" value="F:phosphorelay response regulator activity"/>
    <property type="evidence" value="ECO:0007669"/>
    <property type="project" value="TreeGrafter"/>
</dbReference>
<dbReference type="GO" id="GO:0005886">
    <property type="term" value="C:plasma membrane"/>
    <property type="evidence" value="ECO:0007669"/>
    <property type="project" value="UniProtKB-SubCell"/>
</dbReference>
<sequence length="771" mass="81131">MDVVRSGFGERFRRASRTGMPVVVLIALLVAVTGTALSVWVGAALREAQQRGAEQQLDRRTALVTDAVATESGRYADTLRLLAAALGSHARLTKPEFDQTTRVLEGMRLAGATSIALMVPATAEQIPRVQEFWRRRGVPDLVLNAEGRAHEHVFSVLSRSLDGSTRTATGIDASQAPESARALAEARRSGQVTVSDTYRLIRDRYLPPERRQLSIVLTAPVYGPVEGDRRPFVGWVLMGVRGQDFIGASLRRAAQGLSDVRLLARHGDGSLVPIAELRGRAPREVPRDLHRTTSVQVAQRHWQLEIAAASALLPGAHSPLPLTATAAGTALSLLLAALVSALGGGRARARAQVVAATAGLRAAEADARRQAGLLAAVLDSASDGVGVVDGQGRFLMNNPAAGEILGVPPAAGGPESWQDHYGILLPDGSAPFPTEEMPMTQALAGRRVEQVPMMIRNRAHPEGIVLSVSAQPLDPSGGRSGAVTVFRDITALREHEAELAAFAGVVAHDLRRPLTAMRGFVELVRDELDELVGELPPESSGAAGAGVSREPEVRAVAGECVRHLDQALAGIARMAGLIDDLLAYATARDATLQPREVDLDSLVREIAAEHLTAAAAEPGRPAPRIGVGPLPAVHADPPLVRQLVDNLVGNAVKYVRPGQGAEVEVRSLPAPPGRVRIEVADRGIGIPPGQHQAIFAGFHRAVGGYTGTGLGLAICERIVERHGGAITAEDNPGGGARFRFTLPAAEDEPAVEHRPGAEDGPGAGDRPGGPS</sequence>
<accession>A0AA37BNB1</accession>
<dbReference type="Pfam" id="PF08448">
    <property type="entry name" value="PAS_4"/>
    <property type="match status" value="1"/>
</dbReference>
<evidence type="ECO:0000256" key="1">
    <source>
        <dbReference type="ARBA" id="ARBA00000085"/>
    </source>
</evidence>
<evidence type="ECO:0000256" key="6">
    <source>
        <dbReference type="ARBA" id="ARBA00022679"/>
    </source>
</evidence>
<dbReference type="SUPFAM" id="SSF47384">
    <property type="entry name" value="Homodimeric domain of signal transducing histidine kinase"/>
    <property type="match status" value="1"/>
</dbReference>
<gene>
    <name evidence="19" type="ORF">GCM10010126_65970</name>
</gene>
<evidence type="ECO:0000256" key="11">
    <source>
        <dbReference type="ARBA" id="ARBA00022989"/>
    </source>
</evidence>
<protein>
    <recommendedName>
        <fullName evidence="14">Sensor-like histidine kinase SenX3</fullName>
        <ecNumber evidence="4">2.7.13.3</ecNumber>
    </recommendedName>
</protein>
<evidence type="ECO:0000256" key="8">
    <source>
        <dbReference type="ARBA" id="ARBA00022741"/>
    </source>
</evidence>
<keyword evidence="9" id="KW-0418">Kinase</keyword>
<evidence type="ECO:0000256" key="10">
    <source>
        <dbReference type="ARBA" id="ARBA00022840"/>
    </source>
</evidence>
<dbReference type="InterPro" id="IPR035965">
    <property type="entry name" value="PAS-like_dom_sf"/>
</dbReference>
<organism evidence="19 20">
    <name type="scientific">Planomonospora parontospora</name>
    <dbReference type="NCBI Taxonomy" id="58119"/>
    <lineage>
        <taxon>Bacteria</taxon>
        <taxon>Bacillati</taxon>
        <taxon>Actinomycetota</taxon>
        <taxon>Actinomycetes</taxon>
        <taxon>Streptosporangiales</taxon>
        <taxon>Streptosporangiaceae</taxon>
        <taxon>Planomonospora</taxon>
    </lineage>
</organism>
<dbReference type="Gene3D" id="1.10.287.130">
    <property type="match status" value="1"/>
</dbReference>
<evidence type="ECO:0000259" key="18">
    <source>
        <dbReference type="PROSITE" id="PS50839"/>
    </source>
</evidence>
<comment type="catalytic activity">
    <reaction evidence="1">
        <text>ATP + protein L-histidine = ADP + protein N-phospho-L-histidine.</text>
        <dbReference type="EC" id="2.7.13.3"/>
    </reaction>
</comment>
<dbReference type="InterPro" id="IPR013656">
    <property type="entry name" value="PAS_4"/>
</dbReference>
<dbReference type="GO" id="GO:0005524">
    <property type="term" value="F:ATP binding"/>
    <property type="evidence" value="ECO:0007669"/>
    <property type="project" value="UniProtKB-KW"/>
</dbReference>
<keyword evidence="11" id="KW-1133">Transmembrane helix</keyword>
<dbReference type="SUPFAM" id="SSF55785">
    <property type="entry name" value="PYP-like sensor domain (PAS domain)"/>
    <property type="match status" value="1"/>
</dbReference>
<evidence type="ECO:0000256" key="7">
    <source>
        <dbReference type="ARBA" id="ARBA00022692"/>
    </source>
</evidence>
<dbReference type="Gene3D" id="3.30.565.10">
    <property type="entry name" value="Histidine kinase-like ATPase, C-terminal domain"/>
    <property type="match status" value="1"/>
</dbReference>
<dbReference type="InterPro" id="IPR004358">
    <property type="entry name" value="Sig_transdc_His_kin-like_C"/>
</dbReference>
<dbReference type="InterPro" id="IPR005467">
    <property type="entry name" value="His_kinase_dom"/>
</dbReference>
<dbReference type="InterPro" id="IPR050351">
    <property type="entry name" value="BphY/WalK/GraS-like"/>
</dbReference>
<evidence type="ECO:0000256" key="14">
    <source>
        <dbReference type="ARBA" id="ARBA00039401"/>
    </source>
</evidence>
<evidence type="ECO:0000256" key="5">
    <source>
        <dbReference type="ARBA" id="ARBA00022553"/>
    </source>
</evidence>
<dbReference type="CDD" id="cd00082">
    <property type="entry name" value="HisKA"/>
    <property type="match status" value="1"/>
</dbReference>
<reference evidence="19" key="1">
    <citation type="journal article" date="2014" name="Int. J. Syst. Evol. Microbiol.">
        <title>Complete genome sequence of Corynebacterium casei LMG S-19264T (=DSM 44701T), isolated from a smear-ripened cheese.</title>
        <authorList>
            <consortium name="US DOE Joint Genome Institute (JGI-PGF)"/>
            <person name="Walter F."/>
            <person name="Albersmeier A."/>
            <person name="Kalinowski J."/>
            <person name="Ruckert C."/>
        </authorList>
    </citation>
    <scope>NUCLEOTIDE SEQUENCE</scope>
    <source>
        <strain evidence="19">JCM 3093</strain>
    </source>
</reference>
<name>A0AA37BNB1_9ACTN</name>
<dbReference type="EMBL" id="BMQD01000038">
    <property type="protein sequence ID" value="GGK97337.1"/>
    <property type="molecule type" value="Genomic_DNA"/>
</dbReference>
<evidence type="ECO:0000256" key="3">
    <source>
        <dbReference type="ARBA" id="ARBA00004236"/>
    </source>
</evidence>
<keyword evidence="7" id="KW-0812">Transmembrane</keyword>
<keyword evidence="8" id="KW-0547">Nucleotide-binding</keyword>
<evidence type="ECO:0000259" key="16">
    <source>
        <dbReference type="PROSITE" id="PS50109"/>
    </source>
</evidence>
<evidence type="ECO:0000256" key="4">
    <source>
        <dbReference type="ARBA" id="ARBA00012438"/>
    </source>
</evidence>
<feature type="domain" description="CHASE" evidence="18">
    <location>
        <begin position="161"/>
        <end position="259"/>
    </location>
</feature>
<dbReference type="PANTHER" id="PTHR42878:SF7">
    <property type="entry name" value="SENSOR HISTIDINE KINASE GLRK"/>
    <property type="match status" value="1"/>
</dbReference>
<comment type="subcellular location">
    <subcellularLocation>
        <location evidence="3">Cell membrane</location>
    </subcellularLocation>
    <subcellularLocation>
        <location evidence="2">Membrane</location>
        <topology evidence="2">Multi-pass membrane protein</topology>
    </subcellularLocation>
</comment>
<dbReference type="GO" id="GO:0000155">
    <property type="term" value="F:phosphorelay sensor kinase activity"/>
    <property type="evidence" value="ECO:0007669"/>
    <property type="project" value="InterPro"/>
</dbReference>
<dbReference type="PROSITE" id="PS50109">
    <property type="entry name" value="HIS_KIN"/>
    <property type="match status" value="1"/>
</dbReference>
<dbReference type="SMART" id="SM01079">
    <property type="entry name" value="CHASE"/>
    <property type="match status" value="1"/>
</dbReference>
<dbReference type="Pfam" id="PF00512">
    <property type="entry name" value="HisKA"/>
    <property type="match status" value="1"/>
</dbReference>
<feature type="domain" description="PAS" evidence="17">
    <location>
        <begin position="370"/>
        <end position="409"/>
    </location>
</feature>
<keyword evidence="5" id="KW-0597">Phosphoprotein</keyword>
<reference evidence="19" key="2">
    <citation type="submission" date="2022-09" db="EMBL/GenBank/DDBJ databases">
        <authorList>
            <person name="Sun Q."/>
            <person name="Ohkuma M."/>
        </authorList>
    </citation>
    <scope>NUCLEOTIDE SEQUENCE</scope>
    <source>
        <strain evidence="19">JCM 3093</strain>
    </source>
</reference>
<evidence type="ECO:0000256" key="12">
    <source>
        <dbReference type="ARBA" id="ARBA00023012"/>
    </source>
</evidence>
<keyword evidence="13" id="KW-0472">Membrane</keyword>
<dbReference type="Pfam" id="PF02518">
    <property type="entry name" value="HATPase_c"/>
    <property type="match status" value="1"/>
</dbReference>
<dbReference type="InterPro" id="IPR006189">
    <property type="entry name" value="CHASE_dom"/>
</dbReference>
<feature type="domain" description="Histidine kinase" evidence="16">
    <location>
        <begin position="505"/>
        <end position="746"/>
    </location>
</feature>